<protein>
    <recommendedName>
        <fullName evidence="2">ASPIC/UnbV domain-containing protein</fullName>
    </recommendedName>
</protein>
<dbReference type="Proteomes" id="UP000030140">
    <property type="component" value="Unassembled WGS sequence"/>
</dbReference>
<dbReference type="OrthoDB" id="9816120at2"/>
<keyword evidence="4" id="KW-1185">Reference proteome</keyword>
<gene>
    <name evidence="3" type="ORF">NV36_10280</name>
</gene>
<evidence type="ECO:0000313" key="3">
    <source>
        <dbReference type="EMBL" id="KGO07182.1"/>
    </source>
</evidence>
<dbReference type="RefSeq" id="WP_035326941.1">
    <property type="nucleotide sequence ID" value="NZ_CP015125.1"/>
</dbReference>
<sequence>MRRGALVLLWIALIIVSCTRETVDESLPLFKTPPGHSTGVTFANTLAESDSLNILDYLYFYNGGGVAVGDINNDGLQDIYLSGNQVQNKLYLNEGNLKFTDITTSSKTGGNNSWSTGAIMFDANADGYLDIYVRAVVGINDFAGHDELFINNGDGTFTEQAEAYGLDFKDYGTTAAVLDYDLDGDLDIYLLNHAIHTESSFGKASLRNKRTEKTGDKLLRNDGNHFTDVSEQMGIYGGINGYGLGISVADFNQDGWPDIYVGNDFHEDDYYYINEGGVRFRESLKEHFPHTSRFSMGNDNSDLNGDGFPDIISLDMLPDDEVALKASEGDDNIQTQRLRIERFGYHYQFTRNMLFVNQPGYQFKEQALSSGIAATDWSWSALFADFDHDSVQDLFIANGIPKRPNNLDFINFISSDKIQNRINESRLLDNEALDLMPSGATPNRLFKGAGDLNFKDKSQTWLASQPSVSGASALADLDNDGDLDIVVNNINKEATLYINQTDTTATSVQLKFEYAAKNPFGIGTKVFAYAGGKTQYKELYTARGFQASSQPIVHFGFPKNTTIDSLKVIWPDNTYQTERNIAANSLVKLSPAASTPFDYHSLLPKNEKLFSKTPGNLGIEYIHKEDAYIDFNRQKLIPYQLSDRGPATAVGDINNDGVDDIYFGSSKFTSSQIYLGGDSAFAKAHIEPLKKQSKTEDKTAIIHDGNIIVGTAGADFAQTNTALDDYILKLDDSLSKQSLNLLGNTSVIAPNDYDNDGDMDLFIGHQVITSDFGTAPESVLLKNNNGKYTVDKNNNLGNIGMVTDAVWTDLNNDNQKDLIVIGEWMAPQFYINNDGVLSKETLISSELTGLWQTIAPFDIDDDGDLDYLLGNWGTNSKFTATEGEPLKMYHADFDNNGQTETLVATARNGNYYPIQNLPELATQLVYLKKKYSTNNDFAGKTISEIIGAKSLSRAQELNVTTLKSGYLKNEKGSFTFVPFPSSLQVAPLLDFVVFDFTNDGKKEVLAGGNYFGTKPYHGRLDSFSGALIKSEKEIIDGYTLGIDFVQKSVRKLSIITYNNTNYLLVTFNNEPAQVYTIETTQ</sequence>
<dbReference type="InterPro" id="IPR027039">
    <property type="entry name" value="Crtac1"/>
</dbReference>
<dbReference type="InterPro" id="IPR011519">
    <property type="entry name" value="UnbV_ASPIC"/>
</dbReference>
<feature type="domain" description="ASPIC/UnbV" evidence="2">
    <location>
        <begin position="521"/>
        <end position="587"/>
    </location>
</feature>
<dbReference type="PROSITE" id="PS51257">
    <property type="entry name" value="PROKAR_LIPOPROTEIN"/>
    <property type="match status" value="1"/>
</dbReference>
<dbReference type="PANTHER" id="PTHR16026:SF0">
    <property type="entry name" value="CARTILAGE ACIDIC PROTEIN 1"/>
    <property type="match status" value="1"/>
</dbReference>
<dbReference type="EMBL" id="JSAQ01000001">
    <property type="protein sequence ID" value="KGO07182.1"/>
    <property type="molecule type" value="Genomic_DNA"/>
</dbReference>
<proteinExistence type="predicted"/>
<keyword evidence="1" id="KW-0732">Signal</keyword>
<evidence type="ECO:0000259" key="2">
    <source>
        <dbReference type="Pfam" id="PF07593"/>
    </source>
</evidence>
<dbReference type="InterPro" id="IPR013517">
    <property type="entry name" value="FG-GAP"/>
</dbReference>
<dbReference type="InterPro" id="IPR028994">
    <property type="entry name" value="Integrin_alpha_N"/>
</dbReference>
<reference evidence="3 4" key="1">
    <citation type="submission" date="2014-10" db="EMBL/GenBank/DDBJ databases">
        <title>Draft genome sequence of the proteorhodopsin-containing marine bacterium Dokdonia donghaensis.</title>
        <authorList>
            <person name="Gomez-Consarnau L."/>
            <person name="Gonzalez J.M."/>
            <person name="Riedel T."/>
            <person name="Jaenicke S."/>
            <person name="Wagner-Doebler I."/>
            <person name="Fuhrman J.A."/>
        </authorList>
    </citation>
    <scope>NUCLEOTIDE SEQUENCE [LARGE SCALE GENOMIC DNA]</scope>
    <source>
        <strain evidence="3 4">DSW-1</strain>
    </source>
</reference>
<dbReference type="SUPFAM" id="SSF69318">
    <property type="entry name" value="Integrin alpha N-terminal domain"/>
    <property type="match status" value="3"/>
</dbReference>
<dbReference type="PANTHER" id="PTHR16026">
    <property type="entry name" value="CARTILAGE ACIDIC PROTEIN 1"/>
    <property type="match status" value="1"/>
</dbReference>
<dbReference type="Pfam" id="PF13517">
    <property type="entry name" value="FG-GAP_3"/>
    <property type="match status" value="5"/>
</dbReference>
<dbReference type="AlphaFoldDB" id="A0A0A2GVB0"/>
<dbReference type="KEGG" id="ddo:I597_0929"/>
<evidence type="ECO:0000313" key="4">
    <source>
        <dbReference type="Proteomes" id="UP000030140"/>
    </source>
</evidence>
<accession>A0A0A2GVB0</accession>
<name>A0A0A2GVB0_9FLAO</name>
<organism evidence="3 4">
    <name type="scientific">Dokdonia donghaensis DSW-1</name>
    <dbReference type="NCBI Taxonomy" id="1300343"/>
    <lineage>
        <taxon>Bacteria</taxon>
        <taxon>Pseudomonadati</taxon>
        <taxon>Bacteroidota</taxon>
        <taxon>Flavobacteriia</taxon>
        <taxon>Flavobacteriales</taxon>
        <taxon>Flavobacteriaceae</taxon>
        <taxon>Dokdonia</taxon>
    </lineage>
</organism>
<comment type="caution">
    <text evidence="3">The sequence shown here is derived from an EMBL/GenBank/DDBJ whole genome shotgun (WGS) entry which is preliminary data.</text>
</comment>
<evidence type="ECO:0000256" key="1">
    <source>
        <dbReference type="ARBA" id="ARBA00022729"/>
    </source>
</evidence>
<dbReference type="Pfam" id="PF07593">
    <property type="entry name" value="UnbV_ASPIC"/>
    <property type="match status" value="1"/>
</dbReference>
<dbReference type="PATRIC" id="fig|1300343.5.peg.940"/>
<dbReference type="Gene3D" id="2.130.10.130">
    <property type="entry name" value="Integrin alpha, N-terminal"/>
    <property type="match status" value="3"/>
</dbReference>